<accession>A0ACB7Y6R8</accession>
<name>A0ACB7Y6R8_9ERIC</name>
<reference evidence="1 2" key="1">
    <citation type="journal article" date="2021" name="Hortic Res">
        <title>High-quality reference genome and annotation aids understanding of berry development for evergreen blueberry (Vaccinium darrowii).</title>
        <authorList>
            <person name="Yu J."/>
            <person name="Hulse-Kemp A.M."/>
            <person name="Babiker E."/>
            <person name="Staton M."/>
        </authorList>
    </citation>
    <scope>NUCLEOTIDE SEQUENCE [LARGE SCALE GENOMIC DNA]</scope>
    <source>
        <strain evidence="2">cv. NJ 8807/NJ 8810</strain>
        <tissue evidence="1">Young leaf</tissue>
    </source>
</reference>
<dbReference type="EMBL" id="CM037157">
    <property type="protein sequence ID" value="KAH7849011.1"/>
    <property type="molecule type" value="Genomic_DNA"/>
</dbReference>
<evidence type="ECO:0000313" key="1">
    <source>
        <dbReference type="EMBL" id="KAH7849011.1"/>
    </source>
</evidence>
<keyword evidence="2" id="KW-1185">Reference proteome</keyword>
<protein>
    <submittedName>
        <fullName evidence="1">Uncharacterized protein</fullName>
    </submittedName>
</protein>
<proteinExistence type="predicted"/>
<comment type="caution">
    <text evidence="1">The sequence shown here is derived from an EMBL/GenBank/DDBJ whole genome shotgun (WGS) entry which is preliminary data.</text>
</comment>
<gene>
    <name evidence="1" type="ORF">Vadar_011698</name>
</gene>
<sequence length="304" mass="33169">MWKLKIAEGNGPYLYSSNNFVGRQIWEFDPEAGAPEERAAVEKAREEYKQVSKKDRARALPCADLLMRMQFKKENSHIDLSIPPVRLGDKEEVTYEATTTALRKAVRLNRAIQAPDGHWAAENAGPMFFTPPLLIVLHISGAINTILTAEHRKELKRYIYLHQNDDGGCGLYIEGHSTMMGSALSYVALRLLGEGPDDGEDGAMTKARKWILDNGGAIGIPSWGKIYLSTMIAVPSRVDDVRGVAIDVPSAPPHASILPPPPTPPPPNPNAGSVSPSTYPTSQLTDTIDSAITFATAPPPPLRR</sequence>
<organism evidence="1 2">
    <name type="scientific">Vaccinium darrowii</name>
    <dbReference type="NCBI Taxonomy" id="229202"/>
    <lineage>
        <taxon>Eukaryota</taxon>
        <taxon>Viridiplantae</taxon>
        <taxon>Streptophyta</taxon>
        <taxon>Embryophyta</taxon>
        <taxon>Tracheophyta</taxon>
        <taxon>Spermatophyta</taxon>
        <taxon>Magnoliopsida</taxon>
        <taxon>eudicotyledons</taxon>
        <taxon>Gunneridae</taxon>
        <taxon>Pentapetalae</taxon>
        <taxon>asterids</taxon>
        <taxon>Ericales</taxon>
        <taxon>Ericaceae</taxon>
        <taxon>Vaccinioideae</taxon>
        <taxon>Vaccinieae</taxon>
        <taxon>Vaccinium</taxon>
    </lineage>
</organism>
<dbReference type="Proteomes" id="UP000828048">
    <property type="component" value="Chromosome 7"/>
</dbReference>
<evidence type="ECO:0000313" key="2">
    <source>
        <dbReference type="Proteomes" id="UP000828048"/>
    </source>
</evidence>